<name>A0A8H5Y0Q5_9HYPO</name>
<proteinExistence type="predicted"/>
<organism evidence="2 3">
    <name type="scientific">Fusarium mundagurra</name>
    <dbReference type="NCBI Taxonomy" id="1567541"/>
    <lineage>
        <taxon>Eukaryota</taxon>
        <taxon>Fungi</taxon>
        <taxon>Dikarya</taxon>
        <taxon>Ascomycota</taxon>
        <taxon>Pezizomycotina</taxon>
        <taxon>Sordariomycetes</taxon>
        <taxon>Hypocreomycetidae</taxon>
        <taxon>Hypocreales</taxon>
        <taxon>Nectriaceae</taxon>
        <taxon>Fusarium</taxon>
        <taxon>Fusarium fujikuroi species complex</taxon>
    </lineage>
</organism>
<feature type="region of interest" description="Disordered" evidence="1">
    <location>
        <begin position="1"/>
        <end position="62"/>
    </location>
</feature>
<evidence type="ECO:0000313" key="3">
    <source>
        <dbReference type="Proteomes" id="UP000544331"/>
    </source>
</evidence>
<dbReference type="AlphaFoldDB" id="A0A8H5Y0Q5"/>
<feature type="compositionally biased region" description="Polar residues" evidence="1">
    <location>
        <begin position="11"/>
        <end position="20"/>
    </location>
</feature>
<dbReference type="Proteomes" id="UP000544331">
    <property type="component" value="Unassembled WGS sequence"/>
</dbReference>
<protein>
    <submittedName>
        <fullName evidence="2">Uncharacterized protein</fullName>
    </submittedName>
</protein>
<accession>A0A8H5Y0Q5</accession>
<comment type="caution">
    <text evidence="2">The sequence shown here is derived from an EMBL/GenBank/DDBJ whole genome shotgun (WGS) entry which is preliminary data.</text>
</comment>
<reference evidence="2 3" key="1">
    <citation type="submission" date="2020-05" db="EMBL/GenBank/DDBJ databases">
        <title>Identification and distribution of gene clusters putatively required for synthesis of sphingolipid metabolism inhibitors in phylogenetically diverse species of the filamentous fungus Fusarium.</title>
        <authorList>
            <person name="Kim H.-S."/>
            <person name="Busman M."/>
            <person name="Brown D.W."/>
            <person name="Divon H."/>
            <person name="Uhlig S."/>
            <person name="Proctor R.H."/>
        </authorList>
    </citation>
    <scope>NUCLEOTIDE SEQUENCE [LARGE SCALE GENOMIC DNA]</scope>
    <source>
        <strain evidence="2 3">NRRL 66235</strain>
    </source>
</reference>
<gene>
    <name evidence="2" type="ORF">FMUND_12873</name>
</gene>
<keyword evidence="3" id="KW-1185">Reference proteome</keyword>
<dbReference type="EMBL" id="JAAOAN010000547">
    <property type="protein sequence ID" value="KAF5703688.1"/>
    <property type="molecule type" value="Genomic_DNA"/>
</dbReference>
<evidence type="ECO:0000256" key="1">
    <source>
        <dbReference type="SAM" id="MobiDB-lite"/>
    </source>
</evidence>
<feature type="compositionally biased region" description="Basic and acidic residues" evidence="1">
    <location>
        <begin position="37"/>
        <end position="48"/>
    </location>
</feature>
<evidence type="ECO:0000313" key="2">
    <source>
        <dbReference type="EMBL" id="KAF5703688.1"/>
    </source>
</evidence>
<sequence length="79" mass="9144">MLTSHDRAAIVTNSNPTRRNVVSPRLSINVRKKKEKEKKEKKEKEKKEKKEKKKGRSSGQSGWDRDVLFFISLGAFGRD</sequence>